<accession>A0A6A5ZYT3</accession>
<dbReference type="Proteomes" id="UP000799771">
    <property type="component" value="Unassembled WGS sequence"/>
</dbReference>
<name>A0A6A5ZYT3_9PLEO</name>
<dbReference type="EMBL" id="ML977521">
    <property type="protein sequence ID" value="KAF2123937.1"/>
    <property type="molecule type" value="Genomic_DNA"/>
</dbReference>
<evidence type="ECO:0000313" key="2">
    <source>
        <dbReference type="Proteomes" id="UP000799771"/>
    </source>
</evidence>
<keyword evidence="2" id="KW-1185">Reference proteome</keyword>
<proteinExistence type="predicted"/>
<dbReference type="GeneID" id="54402541"/>
<reference evidence="1" key="1">
    <citation type="journal article" date="2020" name="Stud. Mycol.">
        <title>101 Dothideomycetes genomes: a test case for predicting lifestyles and emergence of pathogens.</title>
        <authorList>
            <person name="Haridas S."/>
            <person name="Albert R."/>
            <person name="Binder M."/>
            <person name="Bloem J."/>
            <person name="Labutti K."/>
            <person name="Salamov A."/>
            <person name="Andreopoulos B."/>
            <person name="Baker S."/>
            <person name="Barry K."/>
            <person name="Bills G."/>
            <person name="Bluhm B."/>
            <person name="Cannon C."/>
            <person name="Castanera R."/>
            <person name="Culley D."/>
            <person name="Daum C."/>
            <person name="Ezra D."/>
            <person name="Gonzalez J."/>
            <person name="Henrissat B."/>
            <person name="Kuo A."/>
            <person name="Liang C."/>
            <person name="Lipzen A."/>
            <person name="Lutzoni F."/>
            <person name="Magnuson J."/>
            <person name="Mondo S."/>
            <person name="Nolan M."/>
            <person name="Ohm R."/>
            <person name="Pangilinan J."/>
            <person name="Park H.-J."/>
            <person name="Ramirez L."/>
            <person name="Alfaro M."/>
            <person name="Sun H."/>
            <person name="Tritt A."/>
            <person name="Yoshinaga Y."/>
            <person name="Zwiers L.-H."/>
            <person name="Turgeon B."/>
            <person name="Goodwin S."/>
            <person name="Spatafora J."/>
            <person name="Crous P."/>
            <person name="Grigoriev I."/>
        </authorList>
    </citation>
    <scope>NUCLEOTIDE SEQUENCE</scope>
    <source>
        <strain evidence="1">CBS 119687</strain>
    </source>
</reference>
<sequence length="58" mass="6818">MFFIRTFCFWCRGSGDLIYSLSWLMFCGGFGGWSKGMYRLGWVELSAWNKNGFHLAFM</sequence>
<evidence type="ECO:0000313" key="1">
    <source>
        <dbReference type="EMBL" id="KAF2123937.1"/>
    </source>
</evidence>
<organism evidence="1 2">
    <name type="scientific">Dothidotthia symphoricarpi CBS 119687</name>
    <dbReference type="NCBI Taxonomy" id="1392245"/>
    <lineage>
        <taxon>Eukaryota</taxon>
        <taxon>Fungi</taxon>
        <taxon>Dikarya</taxon>
        <taxon>Ascomycota</taxon>
        <taxon>Pezizomycotina</taxon>
        <taxon>Dothideomycetes</taxon>
        <taxon>Pleosporomycetidae</taxon>
        <taxon>Pleosporales</taxon>
        <taxon>Dothidotthiaceae</taxon>
        <taxon>Dothidotthia</taxon>
    </lineage>
</organism>
<dbReference type="RefSeq" id="XP_033518330.1">
    <property type="nucleotide sequence ID" value="XM_033662109.1"/>
</dbReference>
<protein>
    <submittedName>
        <fullName evidence="1">Uncharacterized protein</fullName>
    </submittedName>
</protein>
<gene>
    <name evidence="1" type="ORF">P153DRAFT_141415</name>
</gene>
<dbReference type="AlphaFoldDB" id="A0A6A5ZYT3"/>